<organism evidence="1 2">
    <name type="scientific">Lentinula aff. lateritia</name>
    <dbReference type="NCBI Taxonomy" id="2804960"/>
    <lineage>
        <taxon>Eukaryota</taxon>
        <taxon>Fungi</taxon>
        <taxon>Dikarya</taxon>
        <taxon>Basidiomycota</taxon>
        <taxon>Agaricomycotina</taxon>
        <taxon>Agaricomycetes</taxon>
        <taxon>Agaricomycetidae</taxon>
        <taxon>Agaricales</taxon>
        <taxon>Marasmiineae</taxon>
        <taxon>Omphalotaceae</taxon>
        <taxon>Lentinula</taxon>
    </lineage>
</organism>
<evidence type="ECO:0000313" key="2">
    <source>
        <dbReference type="Proteomes" id="UP001163835"/>
    </source>
</evidence>
<name>A0ACC1TSC7_9AGAR</name>
<sequence length="562" mass="64385">MVHHAIGYNDLPLELHHLVAEEITDTQSLLALTFVSQNLHIAYNPELFKSVNKVKGLITLATAQNERYPLRDTHPAAFVRHLDIWIPHEDLGGPEAHRKEVKLTRIVQEHMPRALHNISLYGRKATLRSLTIDLHIGTTSFAKLIGNIDEGKEPFGSLQQLSIRCCFPVNDFRQSLVKLKMALGPSLLSIEFHRPLDDEVDGPTAADPRSFSKFLSQVGERCGNLTRLCIEVPGGQRKPFHDLQAQFDDRAFTFPSLEVFSLTDRRSFSQSVEHTRALDITTFIQRHRDIRELAYHCLHEMSFTENQDIVPNLTRFSGYLPEAGKLCKNGRRPLESLVVLIDRRSNEVVERDELYKDLKQTATIRRLIVQDTRHHQLFVEGICSYDIHTIVEACPNLTHLQCTFNQSATATLLESMLVLRNLSELEHLKILAVQGFCGVFKNQHDETLRHADLHRFAESSGRKLTLKIREALNQHQRLQTVLVVVYGWFGQPRPLFERPPIEVRFAFRKKNDGFHIERQIDNKEWDFGSPTCHTAIHQYTRHVAGEAKTFEILRGQAPSIEG</sequence>
<dbReference type="Proteomes" id="UP001163835">
    <property type="component" value="Unassembled WGS sequence"/>
</dbReference>
<comment type="caution">
    <text evidence="1">The sequence shown here is derived from an EMBL/GenBank/DDBJ whole genome shotgun (WGS) entry which is preliminary data.</text>
</comment>
<gene>
    <name evidence="1" type="ORF">F5876DRAFT_67961</name>
</gene>
<proteinExistence type="predicted"/>
<accession>A0ACC1TSC7</accession>
<reference evidence="1" key="1">
    <citation type="submission" date="2022-09" db="EMBL/GenBank/DDBJ databases">
        <title>A Global Phylogenomic Analysis of the Shiitake Genus Lentinula.</title>
        <authorList>
            <consortium name="DOE Joint Genome Institute"/>
            <person name="Sierra-Patev S."/>
            <person name="Min B."/>
            <person name="Naranjo-Ortiz M."/>
            <person name="Looney B."/>
            <person name="Konkel Z."/>
            <person name="Slot J.C."/>
            <person name="Sakamoto Y."/>
            <person name="Steenwyk J.L."/>
            <person name="Rokas A."/>
            <person name="Carro J."/>
            <person name="Camarero S."/>
            <person name="Ferreira P."/>
            <person name="Molpeceres G."/>
            <person name="Ruiz-Duenas F.J."/>
            <person name="Serrano A."/>
            <person name="Henrissat B."/>
            <person name="Drula E."/>
            <person name="Hughes K.W."/>
            <person name="Mata J.L."/>
            <person name="Ishikawa N.K."/>
            <person name="Vargas-Isla R."/>
            <person name="Ushijima S."/>
            <person name="Smith C.A."/>
            <person name="Ahrendt S."/>
            <person name="Andreopoulos W."/>
            <person name="He G."/>
            <person name="Labutti K."/>
            <person name="Lipzen A."/>
            <person name="Ng V."/>
            <person name="Riley R."/>
            <person name="Sandor L."/>
            <person name="Barry K."/>
            <person name="Martinez A.T."/>
            <person name="Xiao Y."/>
            <person name="Gibbons J.G."/>
            <person name="Terashima K."/>
            <person name="Grigoriev I.V."/>
            <person name="Hibbett D.S."/>
        </authorList>
    </citation>
    <scope>NUCLEOTIDE SEQUENCE</scope>
    <source>
        <strain evidence="1">TMI1499</strain>
    </source>
</reference>
<evidence type="ECO:0000313" key="1">
    <source>
        <dbReference type="EMBL" id="KAJ3807632.1"/>
    </source>
</evidence>
<dbReference type="EMBL" id="MU795288">
    <property type="protein sequence ID" value="KAJ3807632.1"/>
    <property type="molecule type" value="Genomic_DNA"/>
</dbReference>
<keyword evidence="2" id="KW-1185">Reference proteome</keyword>
<protein>
    <submittedName>
        <fullName evidence="1">Uncharacterized protein</fullName>
    </submittedName>
</protein>